<keyword evidence="2 4" id="KW-0802">TPR repeat</keyword>
<dbReference type="RefSeq" id="XP_060281861.1">
    <property type="nucleotide sequence ID" value="XM_060422030.1"/>
</dbReference>
<feature type="repeat" description="TPR" evidence="4">
    <location>
        <begin position="429"/>
        <end position="462"/>
    </location>
</feature>
<comment type="caution">
    <text evidence="7">The sequence shown here is derived from an EMBL/GenBank/DDBJ whole genome shotgun (WGS) entry which is preliminary data.</text>
</comment>
<evidence type="ECO:0000256" key="2">
    <source>
        <dbReference type="ARBA" id="ARBA00022803"/>
    </source>
</evidence>
<dbReference type="InterPro" id="IPR036869">
    <property type="entry name" value="J_dom_sf"/>
</dbReference>
<keyword evidence="3" id="KW-0143">Chaperone</keyword>
<name>A0AAJ0BYA8_9PEZI</name>
<evidence type="ECO:0000256" key="3">
    <source>
        <dbReference type="ARBA" id="ARBA00023186"/>
    </source>
</evidence>
<evidence type="ECO:0000259" key="6">
    <source>
        <dbReference type="PROSITE" id="PS50076"/>
    </source>
</evidence>
<dbReference type="Pfam" id="PF14559">
    <property type="entry name" value="TPR_19"/>
    <property type="match status" value="1"/>
</dbReference>
<dbReference type="InterPro" id="IPR001623">
    <property type="entry name" value="DnaJ_domain"/>
</dbReference>
<feature type="repeat" description="TPR" evidence="4">
    <location>
        <begin position="198"/>
        <end position="231"/>
    </location>
</feature>
<dbReference type="Pfam" id="PF00515">
    <property type="entry name" value="TPR_1"/>
    <property type="match status" value="1"/>
</dbReference>
<feature type="compositionally biased region" description="Pro residues" evidence="5">
    <location>
        <begin position="140"/>
        <end position="150"/>
    </location>
</feature>
<dbReference type="PROSITE" id="PS50076">
    <property type="entry name" value="DNAJ_2"/>
    <property type="match status" value="1"/>
</dbReference>
<dbReference type="InterPro" id="IPR011990">
    <property type="entry name" value="TPR-like_helical_dom_sf"/>
</dbReference>
<dbReference type="PROSITE" id="PS50293">
    <property type="entry name" value="TPR_REGION"/>
    <property type="match status" value="1"/>
</dbReference>
<dbReference type="SMART" id="SM00271">
    <property type="entry name" value="DnaJ"/>
    <property type="match status" value="1"/>
</dbReference>
<dbReference type="InterPro" id="IPR013105">
    <property type="entry name" value="TPR_2"/>
</dbReference>
<dbReference type="Proteomes" id="UP001244011">
    <property type="component" value="Unassembled WGS sequence"/>
</dbReference>
<dbReference type="SMART" id="SM00028">
    <property type="entry name" value="TPR"/>
    <property type="match status" value="7"/>
</dbReference>
<dbReference type="SUPFAM" id="SSF48452">
    <property type="entry name" value="TPR-like"/>
    <property type="match status" value="2"/>
</dbReference>
<sequence>MKFFASKKPTKKHNTADDDEDDYFPSPSSSPTKSPIKSPAKSPTKKPPRPDSPSSRESKPRTPRSLARQATDPGSSSSSRRKKIDPDTHPLNLPPEQRKRLSALSAMSARSSMDIDKESSNGGSPSSSSPQSHQAAQSPQPGPQTAPQPAPTNSFTVPVTNGVNGANGPASAEDGDVPVPPPHKSQPSSPTQTAADDAETFKNEGNKFFKAKDYTRAIEFYTKAVVLQPDSATYLGNRAAAYMSAGRYEDALEDCKKAAGLDPHNSKILLRLARIYTSLGRPEEAISTFGHIQPLPSAKDMAPAKEMLQHLAAAKGAFQDGRGSSMVLYALDKAESLLGVGALKPRKWQLMRGETLLKMGDANSVGESQNISMSLLRSNSQDPEALVLRGRGLYAQGENDKAVQHFRKALSLDPDFKDAVKWLRIVQKLDRMKEEGNSHYKSGQWQAAIDKYGAALEIDPSNKGTNSKILQNRALCRIKLKLYDEAIADCDRAISLDPNYLKARKTKANALGQADKWEDAVREWKAIQELEPEDRSIAKEIRKAELELKKAQRKDYYKILGIEKTADDNAVKKAYRKLAIVHHPDKNPGNLEAEARFKDISEAYETLSDPQ</sequence>
<keyword evidence="1" id="KW-0677">Repeat</keyword>
<protein>
    <submittedName>
        <fullName evidence="7">TPR-like protein</fullName>
    </submittedName>
</protein>
<dbReference type="PRINTS" id="PR00625">
    <property type="entry name" value="JDOMAIN"/>
</dbReference>
<feature type="repeat" description="TPR" evidence="4">
    <location>
        <begin position="383"/>
        <end position="416"/>
    </location>
</feature>
<dbReference type="Pfam" id="PF07719">
    <property type="entry name" value="TPR_2"/>
    <property type="match status" value="2"/>
</dbReference>
<dbReference type="Gene3D" id="1.10.287.110">
    <property type="entry name" value="DnaJ domain"/>
    <property type="match status" value="1"/>
</dbReference>
<dbReference type="PANTHER" id="PTHR44200">
    <property type="entry name" value="DNAJ HOMOLOG SUBFAMILY C MEMBER 7"/>
    <property type="match status" value="1"/>
</dbReference>
<organism evidence="7 8">
    <name type="scientific">Phialemonium atrogriseum</name>
    <dbReference type="NCBI Taxonomy" id="1093897"/>
    <lineage>
        <taxon>Eukaryota</taxon>
        <taxon>Fungi</taxon>
        <taxon>Dikarya</taxon>
        <taxon>Ascomycota</taxon>
        <taxon>Pezizomycotina</taxon>
        <taxon>Sordariomycetes</taxon>
        <taxon>Sordariomycetidae</taxon>
        <taxon>Cephalothecales</taxon>
        <taxon>Cephalothecaceae</taxon>
        <taxon>Phialemonium</taxon>
    </lineage>
</organism>
<feature type="compositionally biased region" description="Low complexity" evidence="5">
    <location>
        <begin position="120"/>
        <end position="139"/>
    </location>
</feature>
<evidence type="ECO:0000256" key="5">
    <source>
        <dbReference type="SAM" id="MobiDB-lite"/>
    </source>
</evidence>
<dbReference type="InterPro" id="IPR052758">
    <property type="entry name" value="SRC_co-chaperone"/>
</dbReference>
<dbReference type="InterPro" id="IPR019734">
    <property type="entry name" value="TPR_rpt"/>
</dbReference>
<dbReference type="EMBL" id="MU839014">
    <property type="protein sequence ID" value="KAK1765648.1"/>
    <property type="molecule type" value="Genomic_DNA"/>
</dbReference>
<feature type="repeat" description="TPR" evidence="4">
    <location>
        <begin position="467"/>
        <end position="500"/>
    </location>
</feature>
<dbReference type="FunFam" id="1.25.40.10:FF:000097">
    <property type="entry name" value="DnaJ homolog subfamily C member 7 homolog"/>
    <property type="match status" value="1"/>
</dbReference>
<gene>
    <name evidence="7" type="ORF">QBC33DRAFT_127355</name>
</gene>
<keyword evidence="8" id="KW-1185">Reference proteome</keyword>
<feature type="compositionally biased region" description="Polar residues" evidence="5">
    <location>
        <begin position="185"/>
        <end position="194"/>
    </location>
</feature>
<evidence type="ECO:0000256" key="1">
    <source>
        <dbReference type="ARBA" id="ARBA00022737"/>
    </source>
</evidence>
<feature type="compositionally biased region" description="Polar residues" evidence="5">
    <location>
        <begin position="155"/>
        <end position="164"/>
    </location>
</feature>
<dbReference type="AlphaFoldDB" id="A0AAJ0BYA8"/>
<feature type="domain" description="J" evidence="6">
    <location>
        <begin position="555"/>
        <end position="611"/>
    </location>
</feature>
<accession>A0AAJ0BYA8</accession>
<dbReference type="SUPFAM" id="SSF46565">
    <property type="entry name" value="Chaperone J-domain"/>
    <property type="match status" value="1"/>
</dbReference>
<feature type="compositionally biased region" description="Low complexity" evidence="5">
    <location>
        <begin position="25"/>
        <end position="42"/>
    </location>
</feature>
<dbReference type="CDD" id="cd06257">
    <property type="entry name" value="DnaJ"/>
    <property type="match status" value="1"/>
</dbReference>
<proteinExistence type="predicted"/>
<reference evidence="7" key="1">
    <citation type="submission" date="2023-06" db="EMBL/GenBank/DDBJ databases">
        <title>Genome-scale phylogeny and comparative genomics of the fungal order Sordariales.</title>
        <authorList>
            <consortium name="Lawrence Berkeley National Laboratory"/>
            <person name="Hensen N."/>
            <person name="Bonometti L."/>
            <person name="Westerberg I."/>
            <person name="Brannstrom I.O."/>
            <person name="Guillou S."/>
            <person name="Cros-Aarteil S."/>
            <person name="Calhoun S."/>
            <person name="Haridas S."/>
            <person name="Kuo A."/>
            <person name="Mondo S."/>
            <person name="Pangilinan J."/>
            <person name="Riley R."/>
            <person name="Labutti K."/>
            <person name="Andreopoulos B."/>
            <person name="Lipzen A."/>
            <person name="Chen C."/>
            <person name="Yanf M."/>
            <person name="Daum C."/>
            <person name="Ng V."/>
            <person name="Clum A."/>
            <person name="Steindorff A."/>
            <person name="Ohm R."/>
            <person name="Martin F."/>
            <person name="Silar P."/>
            <person name="Natvig D."/>
            <person name="Lalanne C."/>
            <person name="Gautier V."/>
            <person name="Ament-Velasquez S.L."/>
            <person name="Kruys A."/>
            <person name="Hutchinson M.I."/>
            <person name="Powell A.J."/>
            <person name="Barry K."/>
            <person name="Miller A.N."/>
            <person name="Grigoriev I.V."/>
            <person name="Debuchy R."/>
            <person name="Gladieux P."/>
            <person name="Thoren M.H."/>
            <person name="Johannesson H."/>
        </authorList>
    </citation>
    <scope>NUCLEOTIDE SEQUENCE</scope>
    <source>
        <strain evidence="7">8032-3</strain>
    </source>
</reference>
<dbReference type="PANTHER" id="PTHR44200:SF1">
    <property type="entry name" value="DNAJ HOMOLOG SUBFAMILY C MEMBER 7"/>
    <property type="match status" value="1"/>
</dbReference>
<feature type="compositionally biased region" description="Low complexity" evidence="5">
    <location>
        <begin position="102"/>
        <end position="112"/>
    </location>
</feature>
<evidence type="ECO:0000313" key="8">
    <source>
        <dbReference type="Proteomes" id="UP001244011"/>
    </source>
</evidence>
<dbReference type="PROSITE" id="PS50005">
    <property type="entry name" value="TPR"/>
    <property type="match status" value="5"/>
</dbReference>
<feature type="region of interest" description="Disordered" evidence="5">
    <location>
        <begin position="1"/>
        <end position="196"/>
    </location>
</feature>
<feature type="repeat" description="TPR" evidence="4">
    <location>
        <begin position="232"/>
        <end position="265"/>
    </location>
</feature>
<dbReference type="Pfam" id="PF00226">
    <property type="entry name" value="DnaJ"/>
    <property type="match status" value="1"/>
</dbReference>
<dbReference type="Gene3D" id="1.25.40.10">
    <property type="entry name" value="Tetratricopeptide repeat domain"/>
    <property type="match status" value="1"/>
</dbReference>
<dbReference type="GeneID" id="85305217"/>
<evidence type="ECO:0000313" key="7">
    <source>
        <dbReference type="EMBL" id="KAK1765648.1"/>
    </source>
</evidence>
<evidence type="ECO:0000256" key="4">
    <source>
        <dbReference type="PROSITE-ProRule" id="PRU00339"/>
    </source>
</evidence>